<name>A0A4Y2N0F9_ARAVE</name>
<evidence type="ECO:0000313" key="2">
    <source>
        <dbReference type="Proteomes" id="UP000499080"/>
    </source>
</evidence>
<dbReference type="Proteomes" id="UP000499080">
    <property type="component" value="Unassembled WGS sequence"/>
</dbReference>
<evidence type="ECO:0000313" key="1">
    <source>
        <dbReference type="EMBL" id="GBN31356.1"/>
    </source>
</evidence>
<sequence length="92" mass="10579">MISLTTWRSHSLRDQIGYHTPRTLKLTLSNRKEATCKRNEVKRKMLIQDSLYIYPSAVSPDLTELSQDNSKSSITRITQIGRIVDSSEVRIT</sequence>
<keyword evidence="2" id="KW-1185">Reference proteome</keyword>
<dbReference type="AlphaFoldDB" id="A0A4Y2N0F9"/>
<proteinExistence type="predicted"/>
<gene>
    <name evidence="1" type="ORF">AVEN_146385_1</name>
</gene>
<accession>A0A4Y2N0F9</accession>
<organism evidence="1 2">
    <name type="scientific">Araneus ventricosus</name>
    <name type="common">Orbweaver spider</name>
    <name type="synonym">Epeira ventricosa</name>
    <dbReference type="NCBI Taxonomy" id="182803"/>
    <lineage>
        <taxon>Eukaryota</taxon>
        <taxon>Metazoa</taxon>
        <taxon>Ecdysozoa</taxon>
        <taxon>Arthropoda</taxon>
        <taxon>Chelicerata</taxon>
        <taxon>Arachnida</taxon>
        <taxon>Araneae</taxon>
        <taxon>Araneomorphae</taxon>
        <taxon>Entelegynae</taxon>
        <taxon>Araneoidea</taxon>
        <taxon>Araneidae</taxon>
        <taxon>Araneus</taxon>
    </lineage>
</organism>
<protein>
    <submittedName>
        <fullName evidence="1">Uncharacterized protein</fullName>
    </submittedName>
</protein>
<dbReference type="EMBL" id="BGPR01008070">
    <property type="protein sequence ID" value="GBN31356.1"/>
    <property type="molecule type" value="Genomic_DNA"/>
</dbReference>
<reference evidence="1 2" key="1">
    <citation type="journal article" date="2019" name="Sci. Rep.">
        <title>Orb-weaving spider Araneus ventricosus genome elucidates the spidroin gene catalogue.</title>
        <authorList>
            <person name="Kono N."/>
            <person name="Nakamura H."/>
            <person name="Ohtoshi R."/>
            <person name="Moran D.A.P."/>
            <person name="Shinohara A."/>
            <person name="Yoshida Y."/>
            <person name="Fujiwara M."/>
            <person name="Mori M."/>
            <person name="Tomita M."/>
            <person name="Arakawa K."/>
        </authorList>
    </citation>
    <scope>NUCLEOTIDE SEQUENCE [LARGE SCALE GENOMIC DNA]</scope>
</reference>
<comment type="caution">
    <text evidence="1">The sequence shown here is derived from an EMBL/GenBank/DDBJ whole genome shotgun (WGS) entry which is preliminary data.</text>
</comment>